<dbReference type="Gene3D" id="1.10.630.10">
    <property type="entry name" value="Cytochrome P450"/>
    <property type="match status" value="2"/>
</dbReference>
<dbReference type="GO" id="GO:0005506">
    <property type="term" value="F:iron ion binding"/>
    <property type="evidence" value="ECO:0007669"/>
    <property type="project" value="InterPro"/>
</dbReference>
<keyword evidence="3 8" id="KW-0349">Heme</keyword>
<gene>
    <name evidence="11" type="ORF">P170DRAFT_449228</name>
</gene>
<dbReference type="InterPro" id="IPR036396">
    <property type="entry name" value="Cyt_P450_sf"/>
</dbReference>
<comment type="similarity">
    <text evidence="2">Belongs to the cytochrome P450 family.</text>
</comment>
<keyword evidence="10" id="KW-0812">Transmembrane</keyword>
<evidence type="ECO:0000256" key="1">
    <source>
        <dbReference type="ARBA" id="ARBA00001971"/>
    </source>
</evidence>
<organism evidence="11 12">
    <name type="scientific">Aspergillus steynii IBT 23096</name>
    <dbReference type="NCBI Taxonomy" id="1392250"/>
    <lineage>
        <taxon>Eukaryota</taxon>
        <taxon>Fungi</taxon>
        <taxon>Dikarya</taxon>
        <taxon>Ascomycota</taxon>
        <taxon>Pezizomycotina</taxon>
        <taxon>Eurotiomycetes</taxon>
        <taxon>Eurotiomycetidae</taxon>
        <taxon>Eurotiales</taxon>
        <taxon>Aspergillaceae</taxon>
        <taxon>Aspergillus</taxon>
        <taxon>Aspergillus subgen. Circumdati</taxon>
    </lineage>
</organism>
<evidence type="ECO:0000256" key="9">
    <source>
        <dbReference type="SAM" id="MobiDB-lite"/>
    </source>
</evidence>
<dbReference type="Pfam" id="PF00067">
    <property type="entry name" value="p450"/>
    <property type="match status" value="1"/>
</dbReference>
<accession>A0A2I2FY43</accession>
<feature type="compositionally biased region" description="Basic and acidic residues" evidence="9">
    <location>
        <begin position="436"/>
        <end position="451"/>
    </location>
</feature>
<feature type="binding site" description="axial binding residue" evidence="8">
    <location>
        <position position="474"/>
    </location>
    <ligand>
        <name>heme</name>
        <dbReference type="ChEBI" id="CHEBI:30413"/>
    </ligand>
    <ligandPart>
        <name>Fe</name>
        <dbReference type="ChEBI" id="CHEBI:18248"/>
    </ligandPart>
</feature>
<dbReference type="GO" id="GO:0016705">
    <property type="term" value="F:oxidoreductase activity, acting on paired donors, with incorporation or reduction of molecular oxygen"/>
    <property type="evidence" value="ECO:0007669"/>
    <property type="project" value="InterPro"/>
</dbReference>
<dbReference type="VEuPathDB" id="FungiDB:P170DRAFT_449228"/>
<keyword evidence="5" id="KW-0560">Oxidoreductase</keyword>
<dbReference type="OrthoDB" id="3366823at2759"/>
<dbReference type="PANTHER" id="PTHR24304">
    <property type="entry name" value="CYTOCHROME P450 FAMILY 7"/>
    <property type="match status" value="1"/>
</dbReference>
<feature type="transmembrane region" description="Helical" evidence="10">
    <location>
        <begin position="7"/>
        <end position="29"/>
    </location>
</feature>
<name>A0A2I2FY43_9EURO</name>
<dbReference type="InterPro" id="IPR001128">
    <property type="entry name" value="Cyt_P450"/>
</dbReference>
<keyword evidence="12" id="KW-1185">Reference proteome</keyword>
<keyword evidence="6 8" id="KW-0408">Iron</keyword>
<evidence type="ECO:0000256" key="7">
    <source>
        <dbReference type="ARBA" id="ARBA00023033"/>
    </source>
</evidence>
<dbReference type="InterPro" id="IPR050529">
    <property type="entry name" value="CYP450_sterol_14alpha_dmase"/>
</dbReference>
<dbReference type="EMBL" id="MSFO01000007">
    <property type="protein sequence ID" value="PLB45551.1"/>
    <property type="molecule type" value="Genomic_DNA"/>
</dbReference>
<keyword evidence="7" id="KW-0503">Monooxygenase</keyword>
<evidence type="ECO:0000256" key="8">
    <source>
        <dbReference type="PIRSR" id="PIRSR602403-1"/>
    </source>
</evidence>
<dbReference type="RefSeq" id="XP_024700853.1">
    <property type="nucleotide sequence ID" value="XM_024851027.1"/>
</dbReference>
<reference evidence="11 12" key="1">
    <citation type="submission" date="2016-12" db="EMBL/GenBank/DDBJ databases">
        <title>The genomes of Aspergillus section Nigri reveals drivers in fungal speciation.</title>
        <authorList>
            <consortium name="DOE Joint Genome Institute"/>
            <person name="Vesth T.C."/>
            <person name="Nybo J."/>
            <person name="Theobald S."/>
            <person name="Brandl J."/>
            <person name="Frisvad J.C."/>
            <person name="Nielsen K.F."/>
            <person name="Lyhne E.K."/>
            <person name="Kogle M.E."/>
            <person name="Kuo A."/>
            <person name="Riley R."/>
            <person name="Clum A."/>
            <person name="Nolan M."/>
            <person name="Lipzen A."/>
            <person name="Salamov A."/>
            <person name="Henrissat B."/>
            <person name="Wiebenga A."/>
            <person name="De Vries R.P."/>
            <person name="Grigoriev I.V."/>
            <person name="Mortensen U.H."/>
            <person name="Andersen M.R."/>
            <person name="Baker S.E."/>
        </authorList>
    </citation>
    <scope>NUCLEOTIDE SEQUENCE [LARGE SCALE GENOMIC DNA]</scope>
    <source>
        <strain evidence="11 12">IBT 23096</strain>
    </source>
</reference>
<dbReference type="GeneID" id="36558726"/>
<proteinExistence type="inferred from homology"/>
<feature type="region of interest" description="Disordered" evidence="9">
    <location>
        <begin position="429"/>
        <end position="452"/>
    </location>
</feature>
<protein>
    <submittedName>
        <fullName evidence="11">Cytochrome P450</fullName>
    </submittedName>
</protein>
<dbReference type="PANTHER" id="PTHR24304:SF2">
    <property type="entry name" value="24-HYDROXYCHOLESTEROL 7-ALPHA-HYDROXYLASE"/>
    <property type="match status" value="1"/>
</dbReference>
<keyword evidence="4 8" id="KW-0479">Metal-binding</keyword>
<dbReference type="GO" id="GO:0008395">
    <property type="term" value="F:steroid hydroxylase activity"/>
    <property type="evidence" value="ECO:0007669"/>
    <property type="project" value="TreeGrafter"/>
</dbReference>
<evidence type="ECO:0000256" key="4">
    <source>
        <dbReference type="ARBA" id="ARBA00022723"/>
    </source>
</evidence>
<dbReference type="Proteomes" id="UP000234275">
    <property type="component" value="Unassembled WGS sequence"/>
</dbReference>
<evidence type="ECO:0000256" key="5">
    <source>
        <dbReference type="ARBA" id="ARBA00023002"/>
    </source>
</evidence>
<comment type="cofactor">
    <cofactor evidence="1 8">
        <name>heme</name>
        <dbReference type="ChEBI" id="CHEBI:30413"/>
    </cofactor>
</comment>
<dbReference type="PRINTS" id="PR00465">
    <property type="entry name" value="EP450IV"/>
</dbReference>
<evidence type="ECO:0000256" key="3">
    <source>
        <dbReference type="ARBA" id="ARBA00022617"/>
    </source>
</evidence>
<evidence type="ECO:0000256" key="2">
    <source>
        <dbReference type="ARBA" id="ARBA00010617"/>
    </source>
</evidence>
<evidence type="ECO:0000256" key="10">
    <source>
        <dbReference type="SAM" id="Phobius"/>
    </source>
</evidence>
<dbReference type="InterPro" id="IPR002403">
    <property type="entry name" value="Cyt_P450_E_grp-IV"/>
</dbReference>
<sequence>MSDLRQVCVFFFILSIPFLLGYLVNWGVYHWINLRRRTATPGKQVPPDLPVIFPVLGHTVQFLFDGTAFVKNATTYWGQLTCVRISLLFNGIYLFQEPEAVAAIWRHPFLSSPIFIYTVGLRYLFGMKEKAIETYAADDSGPYRRPHWKSNVAPHNRVDFLTHESLMHGLSGPGLAPTFQRFQAVLGREVERLPIQNQWVEMPDLLQFFRNHVGRAVLTSLFGSALPDTNPTFMDNLWKFDAATPWLAKRVSRLIYPEGYRVRDQLLGQIQSWYRYAREHFDQSLLFADGDGDPFWGSGMMRERQKFILKIDNQDDASLASTDLGLILSDTVCRTSTSDFSVSMEKLLRKDLLQSVYAETLRLYVQSYVTRCSPHEPVEVANWYLPQNEVSMVSSYVAHMNDAIWNTHNGAHPATRFWADRFLIDANDASSGPLRPDPENTKRDSKGKSPCEPRFSLQGLEGSWIPYGGGFGACPGRLLAKRIILFTCALFVTQFEIDVKTRDFTMDSSGFGLGTQKPKEKIVFAIRRRESKT</sequence>
<keyword evidence="10" id="KW-1133">Transmembrane helix</keyword>
<comment type="caution">
    <text evidence="11">The sequence shown here is derived from an EMBL/GenBank/DDBJ whole genome shotgun (WGS) entry which is preliminary data.</text>
</comment>
<dbReference type="GO" id="GO:0020037">
    <property type="term" value="F:heme binding"/>
    <property type="evidence" value="ECO:0007669"/>
    <property type="project" value="InterPro"/>
</dbReference>
<dbReference type="AlphaFoldDB" id="A0A2I2FY43"/>
<dbReference type="SUPFAM" id="SSF48264">
    <property type="entry name" value="Cytochrome P450"/>
    <property type="match status" value="1"/>
</dbReference>
<evidence type="ECO:0000256" key="6">
    <source>
        <dbReference type="ARBA" id="ARBA00023004"/>
    </source>
</evidence>
<keyword evidence="10" id="KW-0472">Membrane</keyword>
<evidence type="ECO:0000313" key="12">
    <source>
        <dbReference type="Proteomes" id="UP000234275"/>
    </source>
</evidence>
<evidence type="ECO:0000313" key="11">
    <source>
        <dbReference type="EMBL" id="PLB45551.1"/>
    </source>
</evidence>
<dbReference type="STRING" id="1392250.A0A2I2FY43"/>